<feature type="compositionally biased region" description="Low complexity" evidence="1">
    <location>
        <begin position="141"/>
        <end position="165"/>
    </location>
</feature>
<keyword evidence="2" id="KW-0396">Initiation factor</keyword>
<dbReference type="EMBL" id="GDJX01000199">
    <property type="protein sequence ID" value="JAT67737.1"/>
    <property type="molecule type" value="Transcribed_RNA"/>
</dbReference>
<gene>
    <name evidence="2" type="primary">infB_147</name>
    <name evidence="2" type="ORF">g.99338</name>
</gene>
<feature type="compositionally biased region" description="Polar residues" evidence="1">
    <location>
        <begin position="96"/>
        <end position="130"/>
    </location>
</feature>
<feature type="compositionally biased region" description="Basic and acidic residues" evidence="1">
    <location>
        <begin position="16"/>
        <end position="29"/>
    </location>
</feature>
<feature type="region of interest" description="Disordered" evidence="1">
    <location>
        <begin position="60"/>
        <end position="187"/>
    </location>
</feature>
<accession>A0A1D1ZLM9</accession>
<evidence type="ECO:0000256" key="1">
    <source>
        <dbReference type="SAM" id="MobiDB-lite"/>
    </source>
</evidence>
<protein>
    <submittedName>
        <fullName evidence="2">Translation initiation factor IF-2</fullName>
    </submittedName>
</protein>
<evidence type="ECO:0000313" key="2">
    <source>
        <dbReference type="EMBL" id="JAT67737.1"/>
    </source>
</evidence>
<reference evidence="2" key="1">
    <citation type="submission" date="2015-07" db="EMBL/GenBank/DDBJ databases">
        <title>Transcriptome Assembly of Anthurium amnicola.</title>
        <authorList>
            <person name="Suzuki J."/>
        </authorList>
    </citation>
    <scope>NUCLEOTIDE SEQUENCE</scope>
</reference>
<dbReference type="AlphaFoldDB" id="A0A1D1ZLM9"/>
<dbReference type="GO" id="GO:0003743">
    <property type="term" value="F:translation initiation factor activity"/>
    <property type="evidence" value="ECO:0007669"/>
    <property type="project" value="UniProtKB-KW"/>
</dbReference>
<feature type="region of interest" description="Disordered" evidence="1">
    <location>
        <begin position="1"/>
        <end position="41"/>
    </location>
</feature>
<feature type="compositionally biased region" description="Basic and acidic residues" evidence="1">
    <location>
        <begin position="84"/>
        <end position="94"/>
    </location>
</feature>
<feature type="non-terminal residue" evidence="2">
    <location>
        <position position="187"/>
    </location>
</feature>
<keyword evidence="2" id="KW-0648">Protein biosynthesis</keyword>
<organism evidence="2">
    <name type="scientific">Anthurium amnicola</name>
    <dbReference type="NCBI Taxonomy" id="1678845"/>
    <lineage>
        <taxon>Eukaryota</taxon>
        <taxon>Viridiplantae</taxon>
        <taxon>Streptophyta</taxon>
        <taxon>Embryophyta</taxon>
        <taxon>Tracheophyta</taxon>
        <taxon>Spermatophyta</taxon>
        <taxon>Magnoliopsida</taxon>
        <taxon>Liliopsida</taxon>
        <taxon>Araceae</taxon>
        <taxon>Pothoideae</taxon>
        <taxon>Potheae</taxon>
        <taxon>Anthurium</taxon>
    </lineage>
</organism>
<feature type="non-terminal residue" evidence="2">
    <location>
        <position position="1"/>
    </location>
</feature>
<proteinExistence type="predicted"/>
<name>A0A1D1ZLM9_9ARAE</name>
<sequence>ERERERRMGSPSRSSEASRRRSVADHDDTVPSFYRIPVRPPSPPVVVTSVPFSFKSGNSWFHFDPSDGSVRRTTEPESPPPRSSDYEFLLKHFFETSPTTATSGPWRSFSSSATVSTGADHSNGIRNQTRPAAAAGEGSRRWSTGNTSGGSSSSNSSSRPGRTASATGVTSAPPPRRARPCDQNDDD</sequence>